<dbReference type="InterPro" id="IPR027963">
    <property type="entry name" value="MEIOC"/>
</dbReference>
<keyword evidence="4" id="KW-1185">Reference proteome</keyword>
<accession>A0A1I7VTB7</accession>
<dbReference type="GO" id="GO:0007144">
    <property type="term" value="P:female meiosis I"/>
    <property type="evidence" value="ECO:0007669"/>
    <property type="project" value="TreeGrafter"/>
</dbReference>
<dbReference type="OMA" id="CFNQPSM"/>
<evidence type="ECO:0000313" key="5">
    <source>
        <dbReference type="WBParaSite" id="EN70_6036"/>
    </source>
</evidence>
<evidence type="ECO:0000256" key="1">
    <source>
        <dbReference type="SAM" id="Coils"/>
    </source>
</evidence>
<dbReference type="PANTHER" id="PTHR33861">
    <property type="entry name" value="PROTEIN CBG18333"/>
    <property type="match status" value="1"/>
</dbReference>
<reference evidence="3 4" key="1">
    <citation type="submission" date="2012-04" db="EMBL/GenBank/DDBJ databases">
        <title>The Genome Sequence of Loa loa.</title>
        <authorList>
            <consortium name="The Broad Institute Genome Sequencing Platform"/>
            <consortium name="Broad Institute Genome Sequencing Center for Infectious Disease"/>
            <person name="Nutman T.B."/>
            <person name="Fink D.L."/>
            <person name="Russ C."/>
            <person name="Young S."/>
            <person name="Zeng Q."/>
            <person name="Gargeya S."/>
            <person name="Alvarado L."/>
            <person name="Berlin A."/>
            <person name="Chapman S.B."/>
            <person name="Chen Z."/>
            <person name="Freedman E."/>
            <person name="Gellesch M."/>
            <person name="Goldberg J."/>
            <person name="Griggs A."/>
            <person name="Gujja S."/>
            <person name="Heilman E.R."/>
            <person name="Heiman D."/>
            <person name="Howarth C."/>
            <person name="Mehta T."/>
            <person name="Neiman D."/>
            <person name="Pearson M."/>
            <person name="Roberts A."/>
            <person name="Saif S."/>
            <person name="Shea T."/>
            <person name="Shenoy N."/>
            <person name="Sisk P."/>
            <person name="Stolte C."/>
            <person name="Sykes S."/>
            <person name="White J."/>
            <person name="Yandava C."/>
            <person name="Haas B."/>
            <person name="Henn M.R."/>
            <person name="Nusbaum C."/>
            <person name="Birren B."/>
        </authorList>
    </citation>
    <scope>NUCLEOTIDE SEQUENCE [LARGE SCALE GENOMIC DNA]</scope>
</reference>
<evidence type="ECO:0000313" key="4">
    <source>
        <dbReference type="Proteomes" id="UP000095285"/>
    </source>
</evidence>
<evidence type="ECO:0000256" key="2">
    <source>
        <dbReference type="SAM" id="MobiDB-lite"/>
    </source>
</evidence>
<accession>A0A1S0TW26</accession>
<dbReference type="AlphaFoldDB" id="A0A1I7VTB7"/>
<dbReference type="RefSeq" id="XP_003142897.1">
    <property type="nucleotide sequence ID" value="XM_003142849.2"/>
</dbReference>
<feature type="compositionally biased region" description="Polar residues" evidence="2">
    <location>
        <begin position="35"/>
        <end position="44"/>
    </location>
</feature>
<dbReference type="GO" id="GO:0005634">
    <property type="term" value="C:nucleus"/>
    <property type="evidence" value="ECO:0007669"/>
    <property type="project" value="TreeGrafter"/>
</dbReference>
<feature type="region of interest" description="Disordered" evidence="2">
    <location>
        <begin position="20"/>
        <end position="44"/>
    </location>
</feature>
<dbReference type="WBParaSite" id="EN70_6036">
    <property type="protein sequence ID" value="EN70_6036"/>
    <property type="gene ID" value="EN70_6036"/>
</dbReference>
<protein>
    <submittedName>
        <fullName evidence="5">C2H2-type domain-containing protein</fullName>
    </submittedName>
</protein>
<evidence type="ECO:0000313" key="3">
    <source>
        <dbReference type="EMBL" id="EFO21174.1"/>
    </source>
</evidence>
<dbReference type="GO" id="GO:0007141">
    <property type="term" value="P:male meiosis I"/>
    <property type="evidence" value="ECO:0007669"/>
    <property type="project" value="TreeGrafter"/>
</dbReference>
<dbReference type="CTD" id="9944734"/>
<dbReference type="GeneID" id="9944734"/>
<feature type="coiled-coil region" evidence="1">
    <location>
        <begin position="307"/>
        <end position="341"/>
    </location>
</feature>
<dbReference type="EMBL" id="JH712080">
    <property type="protein sequence ID" value="EFO21174.1"/>
    <property type="molecule type" value="Genomic_DNA"/>
</dbReference>
<gene>
    <name evidence="3 5" type="ORF">LOAG_07316</name>
</gene>
<feature type="compositionally biased region" description="Basic and acidic residues" evidence="2">
    <location>
        <begin position="21"/>
        <end position="33"/>
    </location>
</feature>
<dbReference type="GO" id="GO:0048255">
    <property type="term" value="P:mRNA stabilization"/>
    <property type="evidence" value="ECO:0007669"/>
    <property type="project" value="TreeGrafter"/>
</dbReference>
<dbReference type="Pfam" id="PF15189">
    <property type="entry name" value="MEIOC"/>
    <property type="match status" value="1"/>
</dbReference>
<dbReference type="STRING" id="7209.A0A1I7VTB7"/>
<dbReference type="eggNOG" id="ENOG502QPMP">
    <property type="taxonomic scope" value="Eukaryota"/>
</dbReference>
<dbReference type="KEGG" id="loa:LOAG_07316"/>
<reference evidence="5" key="2">
    <citation type="submission" date="2016-11" db="UniProtKB">
        <authorList>
            <consortium name="WormBaseParasite"/>
        </authorList>
    </citation>
    <scope>IDENTIFICATION</scope>
</reference>
<keyword evidence="1" id="KW-0175">Coiled coil</keyword>
<dbReference type="OrthoDB" id="5978002at2759"/>
<organism evidence="4 5">
    <name type="scientific">Loa loa</name>
    <name type="common">Eye worm</name>
    <name type="synonym">Filaria loa</name>
    <dbReference type="NCBI Taxonomy" id="7209"/>
    <lineage>
        <taxon>Eukaryota</taxon>
        <taxon>Metazoa</taxon>
        <taxon>Ecdysozoa</taxon>
        <taxon>Nematoda</taxon>
        <taxon>Chromadorea</taxon>
        <taxon>Rhabditida</taxon>
        <taxon>Spirurina</taxon>
        <taxon>Spiruromorpha</taxon>
        <taxon>Filarioidea</taxon>
        <taxon>Onchocercidae</taxon>
        <taxon>Loa</taxon>
    </lineage>
</organism>
<proteinExistence type="predicted"/>
<name>A0A1I7VTB7_LOALO</name>
<sequence>MDDRSDILFCAVFISVVKDNASSDRTESSHSESDLQTSPVESQKSPTRFYYANMWRKSTGEPRQMAETIPTFSCPPQPTSSSSSFVIEQSVPRTVPCAPTPPQPYPTSGMVLSSAQTMPFFNGEKEYDLIQELLKLNIEGCVGSGSGIGTLSHTSPNITALHARLQDVKLDKESLPVRTPAKFPAVCETGINQRTPSTLPLKQQSSQLYPNYQQQLDLLNCWTSTMPVHQVSTVMPRPVVGQNAILKRESSVRDDGELGPIVTEMLRQQALYEHLCGTYLCGQSPLPPIFKPYIPPLRSYHRGSASALELHLRLEECTEQYRQLEKERKKTEAELARHNLGKRISSANNMPIPRLVQVPSRIDRLIVDFFREHARVVTLLTKMEQLREAPLPLAVHNALRELHDAIKVLQQCRINERHAILQRLRGEIIRFNEDLETNTLTAALTNICKAVVRARAANWCSLMWTIGVDADSEKHIDRILSADFQIAPPEIKHRPV</sequence>
<dbReference type="Proteomes" id="UP000095285">
    <property type="component" value="Unassembled WGS sequence"/>
</dbReference>
<dbReference type="GO" id="GO:0005737">
    <property type="term" value="C:cytoplasm"/>
    <property type="evidence" value="ECO:0007669"/>
    <property type="project" value="TreeGrafter"/>
</dbReference>
<dbReference type="PANTHER" id="PTHR33861:SF5">
    <property type="entry name" value="GAMMA-TUBULIN COMPLEX COMPONENT"/>
    <property type="match status" value="1"/>
</dbReference>